<dbReference type="PANTHER" id="PTHR21593:SF36">
    <property type="entry name" value="DUF148 DOMAIN-CONTAINING PROTEIN-RELATED"/>
    <property type="match status" value="1"/>
</dbReference>
<dbReference type="Pfam" id="PF02520">
    <property type="entry name" value="ANIS5_cation-bd"/>
    <property type="match status" value="1"/>
</dbReference>
<evidence type="ECO:0000256" key="1">
    <source>
        <dbReference type="SAM" id="MobiDB-lite"/>
    </source>
</evidence>
<feature type="domain" description="SXP/RAL-2 family protein Ani s 5-like cation-binding" evidence="3">
    <location>
        <begin position="65"/>
        <end position="167"/>
    </location>
</feature>
<evidence type="ECO:0000313" key="4">
    <source>
        <dbReference type="EMBL" id="GMT16876.1"/>
    </source>
</evidence>
<organism evidence="4 5">
    <name type="scientific">Pristionchus fissidentatus</name>
    <dbReference type="NCBI Taxonomy" id="1538716"/>
    <lineage>
        <taxon>Eukaryota</taxon>
        <taxon>Metazoa</taxon>
        <taxon>Ecdysozoa</taxon>
        <taxon>Nematoda</taxon>
        <taxon>Chromadorea</taxon>
        <taxon>Rhabditida</taxon>
        <taxon>Rhabditina</taxon>
        <taxon>Diplogasteromorpha</taxon>
        <taxon>Diplogasteroidea</taxon>
        <taxon>Neodiplogasteridae</taxon>
        <taxon>Pristionchus</taxon>
    </lineage>
</organism>
<feature type="chain" id="PRO_5043484470" description="SXP/RAL-2 family protein Ani s 5-like cation-binding domain-containing protein" evidence="2">
    <location>
        <begin position="27"/>
        <end position="217"/>
    </location>
</feature>
<feature type="region of interest" description="Disordered" evidence="1">
    <location>
        <begin position="168"/>
        <end position="217"/>
    </location>
</feature>
<evidence type="ECO:0000256" key="2">
    <source>
        <dbReference type="SAM" id="SignalP"/>
    </source>
</evidence>
<keyword evidence="2" id="KW-0732">Signal</keyword>
<name>A0AAV5VB35_9BILA</name>
<dbReference type="AlphaFoldDB" id="A0AAV5VB35"/>
<proteinExistence type="predicted"/>
<comment type="caution">
    <text evidence="4">The sequence shown here is derived from an EMBL/GenBank/DDBJ whole genome shotgun (WGS) entry which is preliminary data.</text>
</comment>
<feature type="compositionally biased region" description="Acidic residues" evidence="1">
    <location>
        <begin position="196"/>
        <end position="211"/>
    </location>
</feature>
<dbReference type="EMBL" id="BTSY01000002">
    <property type="protein sequence ID" value="GMT16876.1"/>
    <property type="molecule type" value="Genomic_DNA"/>
</dbReference>
<feature type="non-terminal residue" evidence="4">
    <location>
        <position position="1"/>
    </location>
</feature>
<evidence type="ECO:0000259" key="3">
    <source>
        <dbReference type="Pfam" id="PF02520"/>
    </source>
</evidence>
<sequence>SQIASTMLRSLFLLLLVCAVAYTASSDETDDVTSGKHHGRNHHRNFRRHRHHHPEFLKGLSKGTQDDYYKIFEKNSTKAEIKKNVMEWARKSGVEKAVTEANEKREKFFDEHNKNVTEAIPKLAEAQSKILSILKDDSLTHAQSWEKVKASIKDYSPQLKAMLWAMKPHHGHRGGRGGNGGRRTQEKKGGDKKQEEEETKEEEEDEEEEEKNEEKYE</sequence>
<accession>A0AAV5VB35</accession>
<feature type="compositionally biased region" description="Basic and acidic residues" evidence="1">
    <location>
        <begin position="183"/>
        <end position="195"/>
    </location>
</feature>
<protein>
    <recommendedName>
        <fullName evidence="3">SXP/RAL-2 family protein Ani s 5-like cation-binding domain-containing protein</fullName>
    </recommendedName>
</protein>
<feature type="compositionally biased region" description="Basic residues" evidence="1">
    <location>
        <begin position="35"/>
        <end position="53"/>
    </location>
</feature>
<feature type="non-terminal residue" evidence="4">
    <location>
        <position position="217"/>
    </location>
</feature>
<feature type="region of interest" description="Disordered" evidence="1">
    <location>
        <begin position="28"/>
        <end position="53"/>
    </location>
</feature>
<evidence type="ECO:0000313" key="5">
    <source>
        <dbReference type="Proteomes" id="UP001432322"/>
    </source>
</evidence>
<reference evidence="4" key="1">
    <citation type="submission" date="2023-10" db="EMBL/GenBank/DDBJ databases">
        <title>Genome assembly of Pristionchus species.</title>
        <authorList>
            <person name="Yoshida K."/>
            <person name="Sommer R.J."/>
        </authorList>
    </citation>
    <scope>NUCLEOTIDE SEQUENCE</scope>
    <source>
        <strain evidence="4">RS5133</strain>
    </source>
</reference>
<dbReference type="InterPro" id="IPR003677">
    <property type="entry name" value="ANIS5_cation-bd"/>
</dbReference>
<gene>
    <name evidence="4" type="ORF">PFISCL1PPCAC_8173</name>
</gene>
<keyword evidence="5" id="KW-1185">Reference proteome</keyword>
<feature type="signal peptide" evidence="2">
    <location>
        <begin position="1"/>
        <end position="26"/>
    </location>
</feature>
<dbReference type="InterPro" id="IPR052823">
    <property type="entry name" value="SXP/RAL-2_related"/>
</dbReference>
<dbReference type="PANTHER" id="PTHR21593">
    <property type="entry name" value="PRION-LIKE- Q/N-RICH -DOMAIN-BEARING PROTEIN PROTEIN"/>
    <property type="match status" value="1"/>
</dbReference>
<dbReference type="Proteomes" id="UP001432322">
    <property type="component" value="Unassembled WGS sequence"/>
</dbReference>